<dbReference type="GO" id="GO:0009451">
    <property type="term" value="P:RNA modification"/>
    <property type="evidence" value="ECO:0007669"/>
    <property type="project" value="InterPro"/>
</dbReference>
<keyword evidence="5" id="KW-1185">Reference proteome</keyword>
<sequence length="502" mass="56405">MEYPKLIFAQLGTPLSSQVILWNAMIRGYAYNGPFAMCVEMFDQMPQIGLKPNNFTYPYVLNCCCHLRCYRTGKKLHCHIVKSGFQSAFRVSESLLNMYMSMSGSFDSTAGEKENLGYAQKVFDEMCIRPVESWNRLISGYFRVGDVECARKAFEEMPERDVVSWNSMISGYAKFGDYEKARVLFEQMPGKNVVSWTSMIGAYANCGDLKRAREIFDNMPQRNAVSWNSMISCYLQNAKFESALQLFAQMQSEGVYADRFTFVSALSACSHLGALEYGKWITSLMRDWSQLGVIVATALLEMYAKCGDVDKAFTIFAKIGDKDVFCWNTMIKSLAIHGRTEDALKLFFLMQSEGLQPNELTFLSALFACSHGGLVEEGQEIFDGMEKDFGVCPNVRHFSCLIDLLSRNGQLERAVSLIMEMPFKPDIAAWGALLGGCRVMGDFKLAAQVIENANALNTKESGLLVSLSNMYASTGQWPEALSTREQMESKKIWKKTGQSCVV</sequence>
<feature type="repeat" description="PPR" evidence="3">
    <location>
        <begin position="130"/>
        <end position="160"/>
    </location>
</feature>
<dbReference type="Proteomes" id="UP001279734">
    <property type="component" value="Unassembled WGS sequence"/>
</dbReference>
<dbReference type="Pfam" id="PF01535">
    <property type="entry name" value="PPR"/>
    <property type="match status" value="5"/>
</dbReference>
<dbReference type="AlphaFoldDB" id="A0AAD3TDQ0"/>
<gene>
    <name evidence="4" type="ORF">Nepgr_029973</name>
</gene>
<evidence type="ECO:0000256" key="3">
    <source>
        <dbReference type="PROSITE-ProRule" id="PRU00708"/>
    </source>
</evidence>
<dbReference type="PANTHER" id="PTHR47926:SF403">
    <property type="entry name" value="PENTACOTRIPEPTIDE-REPEAT REGION OF PRORP DOMAIN-CONTAINING PROTEIN"/>
    <property type="match status" value="1"/>
</dbReference>
<dbReference type="SUPFAM" id="SSF48452">
    <property type="entry name" value="TPR-like"/>
    <property type="match status" value="2"/>
</dbReference>
<dbReference type="FunFam" id="1.25.40.10:FF:000333">
    <property type="entry name" value="Pentatricopeptide repeat-containing protein"/>
    <property type="match status" value="1"/>
</dbReference>
<proteinExistence type="inferred from homology"/>
<reference evidence="4" key="1">
    <citation type="submission" date="2023-05" db="EMBL/GenBank/DDBJ databases">
        <title>Nepenthes gracilis genome sequencing.</title>
        <authorList>
            <person name="Fukushima K."/>
        </authorList>
    </citation>
    <scope>NUCLEOTIDE SEQUENCE</scope>
    <source>
        <strain evidence="4">SING2019-196</strain>
    </source>
</reference>
<evidence type="ECO:0000256" key="2">
    <source>
        <dbReference type="ARBA" id="ARBA00022737"/>
    </source>
</evidence>
<evidence type="ECO:0000313" key="5">
    <source>
        <dbReference type="Proteomes" id="UP001279734"/>
    </source>
</evidence>
<name>A0AAD3TDQ0_NEPGR</name>
<feature type="repeat" description="PPR" evidence="3">
    <location>
        <begin position="161"/>
        <end position="195"/>
    </location>
</feature>
<dbReference type="Gene3D" id="1.25.40.10">
    <property type="entry name" value="Tetratricopeptide repeat domain"/>
    <property type="match status" value="4"/>
</dbReference>
<dbReference type="InterPro" id="IPR002885">
    <property type="entry name" value="PPR_rpt"/>
</dbReference>
<dbReference type="PROSITE" id="PS51375">
    <property type="entry name" value="PPR"/>
    <property type="match status" value="5"/>
</dbReference>
<feature type="repeat" description="PPR" evidence="3">
    <location>
        <begin position="18"/>
        <end position="52"/>
    </location>
</feature>
<dbReference type="InterPro" id="IPR046960">
    <property type="entry name" value="PPR_At4g14850-like_plant"/>
</dbReference>
<evidence type="ECO:0000256" key="1">
    <source>
        <dbReference type="ARBA" id="ARBA00006643"/>
    </source>
</evidence>
<dbReference type="FunFam" id="1.25.40.10:FF:000090">
    <property type="entry name" value="Pentatricopeptide repeat-containing protein, chloroplastic"/>
    <property type="match status" value="1"/>
</dbReference>
<accession>A0AAD3TDQ0</accession>
<feature type="repeat" description="PPR" evidence="3">
    <location>
        <begin position="223"/>
        <end position="257"/>
    </location>
</feature>
<evidence type="ECO:0008006" key="6">
    <source>
        <dbReference type="Google" id="ProtNLM"/>
    </source>
</evidence>
<feature type="repeat" description="PPR" evidence="3">
    <location>
        <begin position="323"/>
        <end position="357"/>
    </location>
</feature>
<dbReference type="GO" id="GO:0003723">
    <property type="term" value="F:RNA binding"/>
    <property type="evidence" value="ECO:0007669"/>
    <property type="project" value="InterPro"/>
</dbReference>
<keyword evidence="2" id="KW-0677">Repeat</keyword>
<protein>
    <recommendedName>
        <fullName evidence="6">Pentatricopeptide repeat-containing protein</fullName>
    </recommendedName>
</protein>
<dbReference type="Pfam" id="PF13041">
    <property type="entry name" value="PPR_2"/>
    <property type="match status" value="3"/>
</dbReference>
<dbReference type="PANTHER" id="PTHR47926">
    <property type="entry name" value="PENTATRICOPEPTIDE REPEAT-CONTAINING PROTEIN"/>
    <property type="match status" value="1"/>
</dbReference>
<evidence type="ECO:0000313" key="4">
    <source>
        <dbReference type="EMBL" id="GMH28130.1"/>
    </source>
</evidence>
<comment type="similarity">
    <text evidence="1">Belongs to the PPR family. PCMP-H subfamily.</text>
</comment>
<dbReference type="EMBL" id="BSYO01000034">
    <property type="protein sequence ID" value="GMH28130.1"/>
    <property type="molecule type" value="Genomic_DNA"/>
</dbReference>
<comment type="caution">
    <text evidence="4">The sequence shown here is derived from an EMBL/GenBank/DDBJ whole genome shotgun (WGS) entry which is preliminary data.</text>
</comment>
<organism evidence="4 5">
    <name type="scientific">Nepenthes gracilis</name>
    <name type="common">Slender pitcher plant</name>
    <dbReference type="NCBI Taxonomy" id="150966"/>
    <lineage>
        <taxon>Eukaryota</taxon>
        <taxon>Viridiplantae</taxon>
        <taxon>Streptophyta</taxon>
        <taxon>Embryophyta</taxon>
        <taxon>Tracheophyta</taxon>
        <taxon>Spermatophyta</taxon>
        <taxon>Magnoliopsida</taxon>
        <taxon>eudicotyledons</taxon>
        <taxon>Gunneridae</taxon>
        <taxon>Pentapetalae</taxon>
        <taxon>Caryophyllales</taxon>
        <taxon>Nepenthaceae</taxon>
        <taxon>Nepenthes</taxon>
    </lineage>
</organism>
<dbReference type="InterPro" id="IPR011990">
    <property type="entry name" value="TPR-like_helical_dom_sf"/>
</dbReference>
<dbReference type="Pfam" id="PF12854">
    <property type="entry name" value="PPR_1"/>
    <property type="match status" value="1"/>
</dbReference>
<dbReference type="NCBIfam" id="TIGR00756">
    <property type="entry name" value="PPR"/>
    <property type="match status" value="6"/>
</dbReference>